<comment type="caution">
    <text evidence="1">The sequence shown here is derived from an EMBL/GenBank/DDBJ whole genome shotgun (WGS) entry which is preliminary data.</text>
</comment>
<name>A0ACC0XD85_9ROSI</name>
<organism evidence="1 2">
    <name type="scientific">Pistacia integerrima</name>
    <dbReference type="NCBI Taxonomy" id="434235"/>
    <lineage>
        <taxon>Eukaryota</taxon>
        <taxon>Viridiplantae</taxon>
        <taxon>Streptophyta</taxon>
        <taxon>Embryophyta</taxon>
        <taxon>Tracheophyta</taxon>
        <taxon>Spermatophyta</taxon>
        <taxon>Magnoliopsida</taxon>
        <taxon>eudicotyledons</taxon>
        <taxon>Gunneridae</taxon>
        <taxon>Pentapetalae</taxon>
        <taxon>rosids</taxon>
        <taxon>malvids</taxon>
        <taxon>Sapindales</taxon>
        <taxon>Anacardiaceae</taxon>
        <taxon>Pistacia</taxon>
    </lineage>
</organism>
<dbReference type="Proteomes" id="UP001163603">
    <property type="component" value="Chromosome 13"/>
</dbReference>
<protein>
    <submittedName>
        <fullName evidence="1">Uncharacterized protein</fullName>
    </submittedName>
</protein>
<proteinExistence type="predicted"/>
<keyword evidence="2" id="KW-1185">Reference proteome</keyword>
<dbReference type="EMBL" id="CM047748">
    <property type="protein sequence ID" value="KAJ0014208.1"/>
    <property type="molecule type" value="Genomic_DNA"/>
</dbReference>
<evidence type="ECO:0000313" key="1">
    <source>
        <dbReference type="EMBL" id="KAJ0014208.1"/>
    </source>
</evidence>
<sequence>MYGECGSEESSRLVFDKMADRDIVSWSTMIRSCHKGRLFDEALELIRKMQFLKMRPSEVAMINMVNLFADIANIEMGKAIHACVMRNGKNEKLGVALATSLIDMYAKCGNLASAKRLFDGLDQRSVVSWTAMIAGYIRCKAGALDLGKWIHAYIEKRGVGVDVVMKTAVMDMYAKCGDIHGAHRLFIEATSRDICMWNALMKGYGMHDVEEEENRAIMERNRQ</sequence>
<accession>A0ACC0XD85</accession>
<gene>
    <name evidence="1" type="ORF">Pint_20425</name>
</gene>
<evidence type="ECO:0000313" key="2">
    <source>
        <dbReference type="Proteomes" id="UP001163603"/>
    </source>
</evidence>
<reference evidence="2" key="1">
    <citation type="journal article" date="2023" name="G3 (Bethesda)">
        <title>Genome assembly and association tests identify interacting loci associated with vigor, precocity, and sex in interspecific pistachio rootstocks.</title>
        <authorList>
            <person name="Palmer W."/>
            <person name="Jacygrad E."/>
            <person name="Sagayaradj S."/>
            <person name="Cavanaugh K."/>
            <person name="Han R."/>
            <person name="Bertier L."/>
            <person name="Beede B."/>
            <person name="Kafkas S."/>
            <person name="Golino D."/>
            <person name="Preece J."/>
            <person name="Michelmore R."/>
        </authorList>
    </citation>
    <scope>NUCLEOTIDE SEQUENCE [LARGE SCALE GENOMIC DNA]</scope>
</reference>